<evidence type="ECO:0000259" key="4">
    <source>
        <dbReference type="PROSITE" id="PS50175"/>
    </source>
</evidence>
<gene>
    <name evidence="5" type="ORF">N302_15207</name>
</gene>
<dbReference type="STRING" id="85066.A0A091F0U6"/>
<sequence>AGSARFDLATSVTVMLLDSSVHLLPTGILGPPGPQRSALLLGRCSTTLSGLFVLPGVIDSDFVGEIKIMAFTPFPPCTVPKGTCITQLILFPHESHPPVKEHKERVGGFGSTGTLQILWVQAISDRHPTCKCTLSLQGHQVTLTGILDTGADVTVIS</sequence>
<dbReference type="GO" id="GO:0004190">
    <property type="term" value="F:aspartic-type endopeptidase activity"/>
    <property type="evidence" value="ECO:0007669"/>
    <property type="project" value="UniProtKB-KW"/>
</dbReference>
<evidence type="ECO:0000313" key="6">
    <source>
        <dbReference type="Proteomes" id="UP000052976"/>
    </source>
</evidence>
<feature type="non-terminal residue" evidence="5">
    <location>
        <position position="157"/>
    </location>
</feature>
<dbReference type="InterPro" id="IPR051592">
    <property type="entry name" value="HERV-K_Pro_peptidase_A2"/>
</dbReference>
<dbReference type="Pfam" id="PF00692">
    <property type="entry name" value="dUTPase"/>
    <property type="match status" value="1"/>
</dbReference>
<dbReference type="SUPFAM" id="SSF51283">
    <property type="entry name" value="dUTPase-like"/>
    <property type="match status" value="1"/>
</dbReference>
<evidence type="ECO:0000313" key="5">
    <source>
        <dbReference type="EMBL" id="KFO62154.1"/>
    </source>
</evidence>
<dbReference type="InterPro" id="IPR021109">
    <property type="entry name" value="Peptidase_aspartic_dom_sf"/>
</dbReference>
<feature type="domain" description="Peptidase A2" evidence="4">
    <location>
        <begin position="143"/>
        <end position="157"/>
    </location>
</feature>
<feature type="non-terminal residue" evidence="5">
    <location>
        <position position="1"/>
    </location>
</feature>
<accession>A0A091F0U6</accession>
<dbReference type="InterPro" id="IPR001995">
    <property type="entry name" value="Peptidase_A2_cat"/>
</dbReference>
<organism evidence="5 6">
    <name type="scientific">Corvus brachyrhynchos</name>
    <name type="common">American crow</name>
    <dbReference type="NCBI Taxonomy" id="85066"/>
    <lineage>
        <taxon>Eukaryota</taxon>
        <taxon>Metazoa</taxon>
        <taxon>Chordata</taxon>
        <taxon>Craniata</taxon>
        <taxon>Vertebrata</taxon>
        <taxon>Euteleostomi</taxon>
        <taxon>Archelosauria</taxon>
        <taxon>Archosauria</taxon>
        <taxon>Dinosauria</taxon>
        <taxon>Saurischia</taxon>
        <taxon>Theropoda</taxon>
        <taxon>Coelurosauria</taxon>
        <taxon>Aves</taxon>
        <taxon>Neognathae</taxon>
        <taxon>Neoaves</taxon>
        <taxon>Telluraves</taxon>
        <taxon>Australaves</taxon>
        <taxon>Passeriformes</taxon>
        <taxon>Corvoidea</taxon>
        <taxon>Corvidae</taxon>
        <taxon>Corvus</taxon>
    </lineage>
</organism>
<dbReference type="PROSITE" id="PS50175">
    <property type="entry name" value="ASP_PROT_RETROV"/>
    <property type="match status" value="1"/>
</dbReference>
<evidence type="ECO:0000256" key="1">
    <source>
        <dbReference type="ARBA" id="ARBA00022670"/>
    </source>
</evidence>
<reference evidence="5 6" key="1">
    <citation type="submission" date="2014-04" db="EMBL/GenBank/DDBJ databases">
        <title>Genome evolution of avian class.</title>
        <authorList>
            <person name="Zhang G."/>
            <person name="Li C."/>
        </authorList>
    </citation>
    <scope>NUCLEOTIDE SEQUENCE [LARGE SCALE GENOMIC DNA]</scope>
    <source>
        <strain evidence="5">BGI_N302</strain>
    </source>
</reference>
<evidence type="ECO:0000256" key="3">
    <source>
        <dbReference type="ARBA" id="ARBA00022801"/>
    </source>
</evidence>
<evidence type="ECO:0000256" key="2">
    <source>
        <dbReference type="ARBA" id="ARBA00022750"/>
    </source>
</evidence>
<proteinExistence type="predicted"/>
<keyword evidence="2" id="KW-0064">Aspartyl protease</keyword>
<dbReference type="SUPFAM" id="SSF50630">
    <property type="entry name" value="Acid proteases"/>
    <property type="match status" value="1"/>
</dbReference>
<dbReference type="Gene3D" id="2.70.40.10">
    <property type="match status" value="1"/>
</dbReference>
<dbReference type="Gene3D" id="2.40.70.10">
    <property type="entry name" value="Acid Proteases"/>
    <property type="match status" value="1"/>
</dbReference>
<dbReference type="Proteomes" id="UP000052976">
    <property type="component" value="Unassembled WGS sequence"/>
</dbReference>
<dbReference type="InterPro" id="IPR029054">
    <property type="entry name" value="dUTPase-like"/>
</dbReference>
<name>A0A091F0U6_CORBR</name>
<dbReference type="InterPro" id="IPR001969">
    <property type="entry name" value="Aspartic_peptidase_AS"/>
</dbReference>
<dbReference type="PROSITE" id="PS00141">
    <property type="entry name" value="ASP_PROTEASE"/>
    <property type="match status" value="1"/>
</dbReference>
<dbReference type="InterPro" id="IPR036157">
    <property type="entry name" value="dUTPase-like_sf"/>
</dbReference>
<keyword evidence="1" id="KW-0645">Protease</keyword>
<dbReference type="PANTHER" id="PTHR19422:SF123">
    <property type="entry name" value="RT1 CLASS I, LOCUS CE15"/>
    <property type="match status" value="1"/>
</dbReference>
<dbReference type="GO" id="GO:0006508">
    <property type="term" value="P:proteolysis"/>
    <property type="evidence" value="ECO:0007669"/>
    <property type="project" value="UniProtKB-KW"/>
</dbReference>
<dbReference type="AlphaFoldDB" id="A0A091F0U6"/>
<keyword evidence="6" id="KW-1185">Reference proteome</keyword>
<keyword evidence="3" id="KW-0378">Hydrolase</keyword>
<dbReference type="EMBL" id="KK719235">
    <property type="protein sequence ID" value="KFO62154.1"/>
    <property type="molecule type" value="Genomic_DNA"/>
</dbReference>
<protein>
    <recommendedName>
        <fullName evidence="4">Peptidase A2 domain-containing protein</fullName>
    </recommendedName>
</protein>
<dbReference type="PANTHER" id="PTHR19422">
    <property type="entry name" value="GAG RETROVIRAL POLYPROTEIN"/>
    <property type="match status" value="1"/>
</dbReference>